<gene>
    <name evidence="2" type="ORF">FHR38_003037</name>
</gene>
<evidence type="ECO:0000313" key="3">
    <source>
        <dbReference type="Proteomes" id="UP000578819"/>
    </source>
</evidence>
<feature type="transmembrane region" description="Helical" evidence="1">
    <location>
        <begin position="122"/>
        <end position="143"/>
    </location>
</feature>
<evidence type="ECO:0000313" key="2">
    <source>
        <dbReference type="EMBL" id="MBB4959304.1"/>
    </source>
</evidence>
<feature type="transmembrane region" description="Helical" evidence="1">
    <location>
        <begin position="94"/>
        <end position="110"/>
    </location>
</feature>
<feature type="transmembrane region" description="Helical" evidence="1">
    <location>
        <begin position="70"/>
        <end position="88"/>
    </location>
</feature>
<organism evidence="2 3">
    <name type="scientific">Micromonospora polyrhachis</name>
    <dbReference type="NCBI Taxonomy" id="1282883"/>
    <lineage>
        <taxon>Bacteria</taxon>
        <taxon>Bacillati</taxon>
        <taxon>Actinomycetota</taxon>
        <taxon>Actinomycetes</taxon>
        <taxon>Micromonosporales</taxon>
        <taxon>Micromonosporaceae</taxon>
        <taxon>Micromonospora</taxon>
    </lineage>
</organism>
<feature type="transmembrane region" description="Helical" evidence="1">
    <location>
        <begin position="21"/>
        <end position="40"/>
    </location>
</feature>
<dbReference type="GO" id="GO:0006508">
    <property type="term" value="P:proteolysis"/>
    <property type="evidence" value="ECO:0007669"/>
    <property type="project" value="UniProtKB-KW"/>
</dbReference>
<sequence>MTTTANSASPGKAMSRPWLRHLLVSIAAIGTVLLIGLPPWGDNPPMGWIFLFLAGVYLVMALVRRQWIGLQLIGVALFGAIAVISAYWQSDVAIWLAGAAWFLHGVWDLVHYRANQVVARWYSEWCTIVDMIFGILILGYAVIRLGG</sequence>
<proteinExistence type="predicted"/>
<keyword evidence="1" id="KW-0472">Membrane</keyword>
<dbReference type="EMBL" id="JACHJW010000001">
    <property type="protein sequence ID" value="MBB4959304.1"/>
    <property type="molecule type" value="Genomic_DNA"/>
</dbReference>
<keyword evidence="3" id="KW-1185">Reference proteome</keyword>
<dbReference type="RefSeq" id="WP_184535257.1">
    <property type="nucleotide sequence ID" value="NZ_JACHJW010000001.1"/>
</dbReference>
<keyword evidence="1" id="KW-0812">Transmembrane</keyword>
<feature type="transmembrane region" description="Helical" evidence="1">
    <location>
        <begin position="46"/>
        <end position="63"/>
    </location>
</feature>
<keyword evidence="2" id="KW-0378">Hydrolase</keyword>
<reference evidence="2 3" key="1">
    <citation type="submission" date="2020-08" db="EMBL/GenBank/DDBJ databases">
        <title>Sequencing the genomes of 1000 actinobacteria strains.</title>
        <authorList>
            <person name="Klenk H.-P."/>
        </authorList>
    </citation>
    <scope>NUCLEOTIDE SEQUENCE [LARGE SCALE GENOMIC DNA]</scope>
    <source>
        <strain evidence="2 3">DSM 45886</strain>
    </source>
</reference>
<evidence type="ECO:0000256" key="1">
    <source>
        <dbReference type="SAM" id="Phobius"/>
    </source>
</evidence>
<keyword evidence="2" id="KW-0645">Protease</keyword>
<dbReference type="GO" id="GO:0008233">
    <property type="term" value="F:peptidase activity"/>
    <property type="evidence" value="ECO:0007669"/>
    <property type="project" value="UniProtKB-KW"/>
</dbReference>
<protein>
    <submittedName>
        <fullName evidence="2">Membrane-bound ClpP family serine protease</fullName>
    </submittedName>
</protein>
<keyword evidence="1" id="KW-1133">Transmembrane helix</keyword>
<comment type="caution">
    <text evidence="2">The sequence shown here is derived from an EMBL/GenBank/DDBJ whole genome shotgun (WGS) entry which is preliminary data.</text>
</comment>
<accession>A0A7W7SQW8</accession>
<dbReference type="AlphaFoldDB" id="A0A7W7SQW8"/>
<dbReference type="Proteomes" id="UP000578819">
    <property type="component" value="Unassembled WGS sequence"/>
</dbReference>
<name>A0A7W7SQW8_9ACTN</name>